<dbReference type="AlphaFoldDB" id="A0A6G4XU67"/>
<feature type="region of interest" description="Disordered" evidence="1">
    <location>
        <begin position="263"/>
        <end position="289"/>
    </location>
</feature>
<dbReference type="Gene3D" id="3.40.50.300">
    <property type="entry name" value="P-loop containing nucleotide triphosphate hydrolases"/>
    <property type="match status" value="1"/>
</dbReference>
<dbReference type="Pfam" id="PF13191">
    <property type="entry name" value="AAA_16"/>
    <property type="match status" value="1"/>
</dbReference>
<keyword evidence="3" id="KW-0067">ATP-binding</keyword>
<evidence type="ECO:0000259" key="2">
    <source>
        <dbReference type="Pfam" id="PF13191"/>
    </source>
</evidence>
<dbReference type="Proteomes" id="UP000481109">
    <property type="component" value="Unassembled WGS sequence"/>
</dbReference>
<gene>
    <name evidence="3" type="ORF">G6045_31505</name>
</gene>
<reference evidence="3 4" key="1">
    <citation type="submission" date="2020-02" db="EMBL/GenBank/DDBJ databases">
        <title>Whole-genome analyses of novel actinobacteria.</title>
        <authorList>
            <person name="Sahin N."/>
            <person name="Tokatli A."/>
        </authorList>
    </citation>
    <scope>NUCLEOTIDE SEQUENCE [LARGE SCALE GENOMIC DNA]</scope>
    <source>
        <strain evidence="3 4">YC504</strain>
    </source>
</reference>
<keyword evidence="4" id="KW-1185">Reference proteome</keyword>
<proteinExistence type="predicted"/>
<accession>A0A6G4XU67</accession>
<dbReference type="RefSeq" id="WP_165335577.1">
    <property type="nucleotide sequence ID" value="NZ_JAAKZW010000195.1"/>
</dbReference>
<dbReference type="InterPro" id="IPR041664">
    <property type="entry name" value="AAA_16"/>
</dbReference>
<evidence type="ECO:0000256" key="1">
    <source>
        <dbReference type="SAM" id="MobiDB-lite"/>
    </source>
</evidence>
<protein>
    <submittedName>
        <fullName evidence="3">ATP-binding protein</fullName>
    </submittedName>
</protein>
<dbReference type="GO" id="GO:0005524">
    <property type="term" value="F:ATP binding"/>
    <property type="evidence" value="ECO:0007669"/>
    <property type="project" value="UniProtKB-KW"/>
</dbReference>
<feature type="domain" description="Orc1-like AAA ATPase" evidence="2">
    <location>
        <begin position="12"/>
        <end position="140"/>
    </location>
</feature>
<evidence type="ECO:0000313" key="3">
    <source>
        <dbReference type="EMBL" id="NGO80151.1"/>
    </source>
</evidence>
<name>A0A6G4XU67_9ACTN</name>
<feature type="non-terminal residue" evidence="3">
    <location>
        <position position="413"/>
    </location>
</feature>
<sequence>MTGAEWADPGARLYGRDRELAWCGRLLAQLGAGRGGSLVVTGDPGLGRTALLRHLAGTFTGGTACYVPAVPPRGLRGGVLGQLYAGHPAGRLRSALLSAARSGPLLVCVDDLHLWPDSPRAALYAVARGLAAESAPVALILSVAAHRAAGLSEDLPVLRLAPLDDAAADALLERLLTDRAVPTDVGDGLLRADVRDGLLRADVREGLLQADDVREGLLGADVREGLLRAAGGSPLVLRELVAGLALRGGAVGSPGPATEFELRAAASPSPATAPRPDAAGTLSPAAEAPLVDPRTAQALRLVEAAERARLEGRPDRAARLLAPVRRLELPDWVTGQVELVHGLLELGDGPIADARASLLLAARRLADRDPAQALRAHLAAAEASWAMGDAAAYREALAPLITDARGAGADPEG</sequence>
<comment type="caution">
    <text evidence="3">The sequence shown here is derived from an EMBL/GenBank/DDBJ whole genome shotgun (WGS) entry which is preliminary data.</text>
</comment>
<organism evidence="3 4">
    <name type="scientific">Streptomyces mesophilus</name>
    <dbReference type="NCBI Taxonomy" id="1775132"/>
    <lineage>
        <taxon>Bacteria</taxon>
        <taxon>Bacillati</taxon>
        <taxon>Actinomycetota</taxon>
        <taxon>Actinomycetes</taxon>
        <taxon>Kitasatosporales</taxon>
        <taxon>Streptomycetaceae</taxon>
        <taxon>Streptomyces</taxon>
    </lineage>
</organism>
<feature type="compositionally biased region" description="Low complexity" evidence="1">
    <location>
        <begin position="263"/>
        <end position="279"/>
    </location>
</feature>
<keyword evidence="3" id="KW-0547">Nucleotide-binding</keyword>
<dbReference type="SUPFAM" id="SSF52540">
    <property type="entry name" value="P-loop containing nucleoside triphosphate hydrolases"/>
    <property type="match status" value="1"/>
</dbReference>
<evidence type="ECO:0000313" key="4">
    <source>
        <dbReference type="Proteomes" id="UP000481109"/>
    </source>
</evidence>
<dbReference type="EMBL" id="JAAKZW010000195">
    <property type="protein sequence ID" value="NGO80151.1"/>
    <property type="molecule type" value="Genomic_DNA"/>
</dbReference>
<dbReference type="InterPro" id="IPR027417">
    <property type="entry name" value="P-loop_NTPase"/>
</dbReference>